<keyword evidence="3 4" id="KW-0408">Iron</keyword>
<feature type="domain" description="Fe2OG dioxygenase" evidence="5">
    <location>
        <begin position="184"/>
        <end position="285"/>
    </location>
</feature>
<accession>A0AAF1AP17</accession>
<dbReference type="SUPFAM" id="SSF51197">
    <property type="entry name" value="Clavaminate synthase-like"/>
    <property type="match status" value="1"/>
</dbReference>
<evidence type="ECO:0000313" key="6">
    <source>
        <dbReference type="EMBL" id="WOG87181.1"/>
    </source>
</evidence>
<sequence length="335" mass="38134">MGKLVSSWSSVQNLPEDYSFRWTIPVIDLGEGSHDRAGIIQQIINASQDFGLFPGLCKILAEITVINHGVSGVLMDETMSVVKEFFNMADERRADVFTDDHTKSCRFRTSSTNYATEETHYWRDFLRHPCHHLEDFIHLWPQHPTTYRDVVGKYSVEVRNLLLRIMELMSEGLGLEPGFFEGELSDDLLILTNHYPPCPDPSLSLGLPKHSDPNLITLLLQEHVYGLQVYKDGQWLGVEPLPNAFVVNIGYQLQVVSNDKFKGAEHQAVTNSREARTSIGAFMGPCNNCIIEPAKALITEDNPPHYKAFNTKSFLKITWQRLLVTQKLHCWLSMF</sequence>
<dbReference type="InterPro" id="IPR044861">
    <property type="entry name" value="IPNS-like_FE2OG_OXY"/>
</dbReference>
<dbReference type="GO" id="GO:0046872">
    <property type="term" value="F:metal ion binding"/>
    <property type="evidence" value="ECO:0007669"/>
    <property type="project" value="UniProtKB-KW"/>
</dbReference>
<keyword evidence="7" id="KW-1185">Reference proteome</keyword>
<name>A0AAF1AP17_DAUCS</name>
<evidence type="ECO:0000256" key="2">
    <source>
        <dbReference type="ARBA" id="ARBA00022723"/>
    </source>
</evidence>
<evidence type="ECO:0000256" key="4">
    <source>
        <dbReference type="RuleBase" id="RU003682"/>
    </source>
</evidence>
<evidence type="ECO:0000256" key="1">
    <source>
        <dbReference type="ARBA" id="ARBA00008056"/>
    </source>
</evidence>
<dbReference type="InterPro" id="IPR026992">
    <property type="entry name" value="DIOX_N"/>
</dbReference>
<evidence type="ECO:0000259" key="5">
    <source>
        <dbReference type="PROSITE" id="PS51471"/>
    </source>
</evidence>
<dbReference type="Pfam" id="PF03171">
    <property type="entry name" value="2OG-FeII_Oxy"/>
    <property type="match status" value="1"/>
</dbReference>
<reference evidence="6" key="1">
    <citation type="journal article" date="2016" name="Nat. Genet.">
        <title>A high-quality carrot genome assembly provides new insights into carotenoid accumulation and asterid genome evolution.</title>
        <authorList>
            <person name="Iorizzo M."/>
            <person name="Ellison S."/>
            <person name="Senalik D."/>
            <person name="Zeng P."/>
            <person name="Satapoomin P."/>
            <person name="Huang J."/>
            <person name="Bowman M."/>
            <person name="Iovene M."/>
            <person name="Sanseverino W."/>
            <person name="Cavagnaro P."/>
            <person name="Yildiz M."/>
            <person name="Macko-Podgorni A."/>
            <person name="Moranska E."/>
            <person name="Grzebelus E."/>
            <person name="Grzebelus D."/>
            <person name="Ashrafi H."/>
            <person name="Zheng Z."/>
            <person name="Cheng S."/>
            <person name="Spooner D."/>
            <person name="Van Deynze A."/>
            <person name="Simon P."/>
        </authorList>
    </citation>
    <scope>NUCLEOTIDE SEQUENCE</scope>
    <source>
        <tissue evidence="6">Leaf</tissue>
    </source>
</reference>
<proteinExistence type="inferred from homology"/>
<dbReference type="AlphaFoldDB" id="A0AAF1AP17"/>
<comment type="similarity">
    <text evidence="1 4">Belongs to the iron/ascorbate-dependent oxidoreductase family.</text>
</comment>
<dbReference type="InterPro" id="IPR005123">
    <property type="entry name" value="Oxoglu/Fe-dep_dioxygenase_dom"/>
</dbReference>
<dbReference type="EMBL" id="CP093344">
    <property type="protein sequence ID" value="WOG87181.1"/>
    <property type="molecule type" value="Genomic_DNA"/>
</dbReference>
<dbReference type="Proteomes" id="UP000077755">
    <property type="component" value="Chromosome 2"/>
</dbReference>
<dbReference type="Pfam" id="PF14226">
    <property type="entry name" value="DIOX_N"/>
    <property type="match status" value="1"/>
</dbReference>
<evidence type="ECO:0000256" key="3">
    <source>
        <dbReference type="ARBA" id="ARBA00023004"/>
    </source>
</evidence>
<keyword evidence="2 4" id="KW-0479">Metal-binding</keyword>
<dbReference type="PANTHER" id="PTHR47991">
    <property type="entry name" value="OXOGLUTARATE/IRON-DEPENDENT DIOXYGENASE"/>
    <property type="match status" value="1"/>
</dbReference>
<gene>
    <name evidence="6" type="ORF">DCAR_0206404</name>
</gene>
<keyword evidence="4" id="KW-0560">Oxidoreductase</keyword>
<organism evidence="6 7">
    <name type="scientific">Daucus carota subsp. sativus</name>
    <name type="common">Carrot</name>
    <dbReference type="NCBI Taxonomy" id="79200"/>
    <lineage>
        <taxon>Eukaryota</taxon>
        <taxon>Viridiplantae</taxon>
        <taxon>Streptophyta</taxon>
        <taxon>Embryophyta</taxon>
        <taxon>Tracheophyta</taxon>
        <taxon>Spermatophyta</taxon>
        <taxon>Magnoliopsida</taxon>
        <taxon>eudicotyledons</taxon>
        <taxon>Gunneridae</taxon>
        <taxon>Pentapetalae</taxon>
        <taxon>asterids</taxon>
        <taxon>campanulids</taxon>
        <taxon>Apiales</taxon>
        <taxon>Apiaceae</taxon>
        <taxon>Apioideae</taxon>
        <taxon>Scandiceae</taxon>
        <taxon>Daucinae</taxon>
        <taxon>Daucus</taxon>
        <taxon>Daucus sect. Daucus</taxon>
    </lineage>
</organism>
<dbReference type="InterPro" id="IPR027443">
    <property type="entry name" value="IPNS-like_sf"/>
</dbReference>
<evidence type="ECO:0000313" key="7">
    <source>
        <dbReference type="Proteomes" id="UP000077755"/>
    </source>
</evidence>
<dbReference type="InterPro" id="IPR050295">
    <property type="entry name" value="Plant_2OG-oxidoreductases"/>
</dbReference>
<dbReference type="Gene3D" id="2.60.120.330">
    <property type="entry name" value="B-lactam Antibiotic, Isopenicillin N Synthase, Chain"/>
    <property type="match status" value="1"/>
</dbReference>
<reference evidence="6" key="2">
    <citation type="submission" date="2022-03" db="EMBL/GenBank/DDBJ databases">
        <title>Draft title - Genomic analysis of global carrot germplasm unveils the trajectory of domestication and the origin of high carotenoid orange carrot.</title>
        <authorList>
            <person name="Iorizzo M."/>
            <person name="Ellison S."/>
            <person name="Senalik D."/>
            <person name="Macko-Podgorni A."/>
            <person name="Grzebelus D."/>
            <person name="Bostan H."/>
            <person name="Rolling W."/>
            <person name="Curaba J."/>
            <person name="Simon P."/>
        </authorList>
    </citation>
    <scope>NUCLEOTIDE SEQUENCE</scope>
    <source>
        <tissue evidence="6">Leaf</tissue>
    </source>
</reference>
<protein>
    <recommendedName>
        <fullName evidence="5">Fe2OG dioxygenase domain-containing protein</fullName>
    </recommendedName>
</protein>
<dbReference type="GO" id="GO:0016705">
    <property type="term" value="F:oxidoreductase activity, acting on paired donors, with incorporation or reduction of molecular oxygen"/>
    <property type="evidence" value="ECO:0007669"/>
    <property type="project" value="UniProtKB-ARBA"/>
</dbReference>
<dbReference type="PROSITE" id="PS51471">
    <property type="entry name" value="FE2OG_OXY"/>
    <property type="match status" value="1"/>
</dbReference>